<keyword evidence="3" id="KW-0560">Oxidoreductase</keyword>
<gene>
    <name evidence="3" type="ORF">RXV94_06590</name>
</gene>
<accession>A0ABU3U674</accession>
<keyword evidence="4" id="KW-1185">Reference proteome</keyword>
<feature type="transmembrane region" description="Helical" evidence="1">
    <location>
        <begin position="5"/>
        <end position="21"/>
    </location>
</feature>
<dbReference type="Proteomes" id="UP001268651">
    <property type="component" value="Unassembled WGS sequence"/>
</dbReference>
<reference evidence="3 4" key="1">
    <citation type="submission" date="2023-10" db="EMBL/GenBank/DDBJ databases">
        <title>Marimonas sp. nov. isolated from tidal mud flat.</title>
        <authorList>
            <person name="Jaincy N.J."/>
            <person name="Srinivasan S."/>
            <person name="Lee S.-S."/>
        </authorList>
    </citation>
    <scope>NUCLEOTIDE SEQUENCE [LARGE SCALE GENOMIC DNA]</scope>
    <source>
        <strain evidence="3 4">MJ-SS3</strain>
    </source>
</reference>
<proteinExistence type="predicted"/>
<dbReference type="PANTHER" id="PTHR19353:SF19">
    <property type="entry name" value="DELTA(5) FATTY ACID DESATURASE C-RELATED"/>
    <property type="match status" value="1"/>
</dbReference>
<dbReference type="GO" id="GO:0016491">
    <property type="term" value="F:oxidoreductase activity"/>
    <property type="evidence" value="ECO:0007669"/>
    <property type="project" value="UniProtKB-KW"/>
</dbReference>
<feature type="transmembrane region" description="Helical" evidence="1">
    <location>
        <begin position="165"/>
        <end position="186"/>
    </location>
</feature>
<dbReference type="PIRSF" id="PIRSF015921">
    <property type="entry name" value="FA_sphinglp_des"/>
    <property type="match status" value="1"/>
</dbReference>
<name>A0ABU3U674_9FLAO</name>
<organism evidence="3 4">
    <name type="scientific">Gilvirhabdus luticola</name>
    <dbReference type="NCBI Taxonomy" id="3079858"/>
    <lineage>
        <taxon>Bacteria</taxon>
        <taxon>Pseudomonadati</taxon>
        <taxon>Bacteroidota</taxon>
        <taxon>Flavobacteriia</taxon>
        <taxon>Flavobacteriales</taxon>
        <taxon>Flavobacteriaceae</taxon>
        <taxon>Gilvirhabdus</taxon>
    </lineage>
</organism>
<keyword evidence="1" id="KW-0472">Membrane</keyword>
<dbReference type="PANTHER" id="PTHR19353">
    <property type="entry name" value="FATTY ACID DESATURASE 2"/>
    <property type="match status" value="1"/>
</dbReference>
<feature type="domain" description="Fatty acid desaturase" evidence="2">
    <location>
        <begin position="26"/>
        <end position="298"/>
    </location>
</feature>
<feature type="transmembrane region" description="Helical" evidence="1">
    <location>
        <begin position="124"/>
        <end position="145"/>
    </location>
</feature>
<feature type="transmembrane region" description="Helical" evidence="1">
    <location>
        <begin position="192"/>
        <end position="213"/>
    </location>
</feature>
<evidence type="ECO:0000259" key="2">
    <source>
        <dbReference type="Pfam" id="PF00487"/>
    </source>
</evidence>
<sequence>MYLKSVVILGVYLVPFIMLLTKSVSPWAALGLAVIMGIGEAGVGMSIMHDGVHHAYSSKKWVNNLASSTMFLLGSNIFNWKIQHNIKHHSFTNIYNYDPDISNLKIIRLCQYSPLKKYHRYQHFYAFPLYGLMTFARLFGEIGVLLEYNKKGITKEQNVNPIWQLVKLIVIKVIYFAVIIGLPLYFTDFSFWQILIGFVAMHITAGMIMSTVFQMAHVVEGTDQLLVEEDQQIKNDWLVHQLRTTSDFGRKNGLFSWYIGGLDYQIEHHLFQNICHVHYPAIADIIKKTSEEYGFTYNLKPNVFSALASHFRRLKELGNERNPSTTLASM</sequence>
<comment type="caution">
    <text evidence="3">The sequence shown here is derived from an EMBL/GenBank/DDBJ whole genome shotgun (WGS) entry which is preliminary data.</text>
</comment>
<evidence type="ECO:0000313" key="4">
    <source>
        <dbReference type="Proteomes" id="UP001268651"/>
    </source>
</evidence>
<dbReference type="InterPro" id="IPR012171">
    <property type="entry name" value="Fatty_acid_desaturase"/>
</dbReference>
<evidence type="ECO:0000256" key="1">
    <source>
        <dbReference type="SAM" id="Phobius"/>
    </source>
</evidence>
<protein>
    <submittedName>
        <fullName evidence="3">Acyl-CoA desaturase</fullName>
        <ecNumber evidence="3">1.14.19.-</ecNumber>
    </submittedName>
</protein>
<dbReference type="InterPro" id="IPR005804">
    <property type="entry name" value="FA_desaturase_dom"/>
</dbReference>
<dbReference type="EC" id="1.14.19.-" evidence="3"/>
<dbReference type="Pfam" id="PF00487">
    <property type="entry name" value="FA_desaturase"/>
    <property type="match status" value="1"/>
</dbReference>
<keyword evidence="1" id="KW-0812">Transmembrane</keyword>
<feature type="transmembrane region" description="Helical" evidence="1">
    <location>
        <begin position="61"/>
        <end position="80"/>
    </location>
</feature>
<evidence type="ECO:0000313" key="3">
    <source>
        <dbReference type="EMBL" id="MDU8885822.1"/>
    </source>
</evidence>
<dbReference type="CDD" id="cd03506">
    <property type="entry name" value="Delta6-FADS-like"/>
    <property type="match status" value="1"/>
</dbReference>
<dbReference type="EMBL" id="JAWHTF010000002">
    <property type="protein sequence ID" value="MDU8885822.1"/>
    <property type="molecule type" value="Genomic_DNA"/>
</dbReference>
<keyword evidence="1" id="KW-1133">Transmembrane helix</keyword>
<feature type="transmembrane region" description="Helical" evidence="1">
    <location>
        <begin position="27"/>
        <end position="49"/>
    </location>
</feature>